<keyword evidence="11" id="KW-1185">Reference proteome</keyword>
<comment type="cofactor">
    <cofactor evidence="1">
        <name>adenosylcob(III)alamin</name>
        <dbReference type="ChEBI" id="CHEBI:18408"/>
    </cofactor>
</comment>
<gene>
    <name evidence="10" type="ORF">J2S59_002010</name>
</gene>
<dbReference type="GO" id="GO:0004494">
    <property type="term" value="F:methylmalonyl-CoA mutase activity"/>
    <property type="evidence" value="ECO:0007669"/>
    <property type="project" value="UniProtKB-EC"/>
</dbReference>
<dbReference type="NCBIfam" id="TIGR00641">
    <property type="entry name" value="acid_CoA_mut_N"/>
    <property type="match status" value="1"/>
</dbReference>
<accession>A0ABT9NP64</accession>
<dbReference type="PANTHER" id="PTHR48101:SF4">
    <property type="entry name" value="METHYLMALONYL-COA MUTASE, MITOCHONDRIAL"/>
    <property type="match status" value="1"/>
</dbReference>
<evidence type="ECO:0000313" key="10">
    <source>
        <dbReference type="EMBL" id="MDP9822201.1"/>
    </source>
</evidence>
<proteinExistence type="inferred from homology"/>
<feature type="region of interest" description="Disordered" evidence="8">
    <location>
        <begin position="1"/>
        <end position="30"/>
    </location>
</feature>
<evidence type="ECO:0000256" key="4">
    <source>
        <dbReference type="ARBA" id="ARBA00022628"/>
    </source>
</evidence>
<keyword evidence="6 10" id="KW-0413">Isomerase</keyword>
<evidence type="ECO:0000256" key="3">
    <source>
        <dbReference type="ARBA" id="ARBA00011870"/>
    </source>
</evidence>
<dbReference type="Gene3D" id="3.40.50.280">
    <property type="entry name" value="Cobalamin-binding domain"/>
    <property type="match status" value="1"/>
</dbReference>
<keyword evidence="7" id="KW-0170">Cobalt</keyword>
<evidence type="ECO:0000256" key="8">
    <source>
        <dbReference type="SAM" id="MobiDB-lite"/>
    </source>
</evidence>
<dbReference type="Proteomes" id="UP001240447">
    <property type="component" value="Unassembled WGS sequence"/>
</dbReference>
<name>A0ABT9NP64_9ACTN</name>
<dbReference type="InterPro" id="IPR006099">
    <property type="entry name" value="MeMalonylCoA_mutase_a/b_cat"/>
</dbReference>
<dbReference type="SUPFAM" id="SSF51703">
    <property type="entry name" value="Cobalamin (vitamin B12)-dependent enzymes"/>
    <property type="match status" value="1"/>
</dbReference>
<keyword evidence="4" id="KW-0846">Cobalamin</keyword>
<dbReference type="RefSeq" id="WP_306825063.1">
    <property type="nucleotide sequence ID" value="NZ_JAUSQM010000001.1"/>
</dbReference>
<evidence type="ECO:0000256" key="1">
    <source>
        <dbReference type="ARBA" id="ARBA00001922"/>
    </source>
</evidence>
<evidence type="ECO:0000256" key="7">
    <source>
        <dbReference type="ARBA" id="ARBA00023285"/>
    </source>
</evidence>
<dbReference type="Pfam" id="PF01642">
    <property type="entry name" value="MM_CoA_mutase"/>
    <property type="match status" value="1"/>
</dbReference>
<dbReference type="PROSITE" id="PS51332">
    <property type="entry name" value="B12_BINDING"/>
    <property type="match status" value="1"/>
</dbReference>
<dbReference type="SUPFAM" id="SSF52242">
    <property type="entry name" value="Cobalamin (vitamin B12)-binding domain"/>
    <property type="match status" value="1"/>
</dbReference>
<dbReference type="InterPro" id="IPR006159">
    <property type="entry name" value="Acid_CoA_mut_C"/>
</dbReference>
<dbReference type="InterPro" id="IPR006098">
    <property type="entry name" value="MMCoA_mutase_a_cat"/>
</dbReference>
<dbReference type="Pfam" id="PF02310">
    <property type="entry name" value="B12-binding"/>
    <property type="match status" value="1"/>
</dbReference>
<dbReference type="InterPro" id="IPR016176">
    <property type="entry name" value="Cbl-dep_enz_cat"/>
</dbReference>
<evidence type="ECO:0000256" key="6">
    <source>
        <dbReference type="ARBA" id="ARBA00023235"/>
    </source>
</evidence>
<comment type="similarity">
    <text evidence="2">Belongs to the methylmalonyl-CoA mutase family.</text>
</comment>
<dbReference type="Gene3D" id="3.20.20.240">
    <property type="entry name" value="Methylmalonyl-CoA mutase"/>
    <property type="match status" value="1"/>
</dbReference>
<comment type="caution">
    <text evidence="10">The sequence shown here is derived from an EMBL/GenBank/DDBJ whole genome shotgun (WGS) entry which is preliminary data.</text>
</comment>
<dbReference type="InterPro" id="IPR006158">
    <property type="entry name" value="Cobalamin-bd"/>
</dbReference>
<evidence type="ECO:0000256" key="2">
    <source>
        <dbReference type="ARBA" id="ARBA00008465"/>
    </source>
</evidence>
<feature type="domain" description="B12-binding" evidence="9">
    <location>
        <begin position="587"/>
        <end position="718"/>
    </location>
</feature>
<dbReference type="EMBL" id="JAUSQM010000001">
    <property type="protein sequence ID" value="MDP9822201.1"/>
    <property type="molecule type" value="Genomic_DNA"/>
</dbReference>
<dbReference type="EC" id="5.4.99.2" evidence="10"/>
<comment type="subunit">
    <text evidence="3">Heterodimer of an alpha and a beta chain.</text>
</comment>
<evidence type="ECO:0000256" key="5">
    <source>
        <dbReference type="ARBA" id="ARBA00022723"/>
    </source>
</evidence>
<evidence type="ECO:0000259" key="9">
    <source>
        <dbReference type="PROSITE" id="PS51332"/>
    </source>
</evidence>
<reference evidence="10 11" key="1">
    <citation type="submission" date="2023-07" db="EMBL/GenBank/DDBJ databases">
        <title>Sequencing the genomes of 1000 actinobacteria strains.</title>
        <authorList>
            <person name="Klenk H.-P."/>
        </authorList>
    </citation>
    <scope>NUCLEOTIDE SEQUENCE [LARGE SCALE GENOMIC DNA]</scope>
    <source>
        <strain evidence="10 11">GD13</strain>
    </source>
</reference>
<dbReference type="InterPro" id="IPR036724">
    <property type="entry name" value="Cobalamin-bd_sf"/>
</dbReference>
<protein>
    <submittedName>
        <fullName evidence="10">Methylmalonyl-CoA mutase</fullName>
        <ecNumber evidence="10">5.4.99.2</ecNumber>
    </submittedName>
</protein>
<dbReference type="PANTHER" id="PTHR48101">
    <property type="entry name" value="METHYLMALONYL-COA MUTASE, MITOCHONDRIAL-RELATED"/>
    <property type="match status" value="1"/>
</dbReference>
<organism evidence="10 11">
    <name type="scientific">Nocardioides massiliensis</name>
    <dbReference type="NCBI Taxonomy" id="1325935"/>
    <lineage>
        <taxon>Bacteria</taxon>
        <taxon>Bacillati</taxon>
        <taxon>Actinomycetota</taxon>
        <taxon>Actinomycetes</taxon>
        <taxon>Propionibacteriales</taxon>
        <taxon>Nocardioidaceae</taxon>
        <taxon>Nocardioides</taxon>
    </lineage>
</organism>
<dbReference type="CDD" id="cd02071">
    <property type="entry name" value="MM_CoA_mut_B12_BD"/>
    <property type="match status" value="1"/>
</dbReference>
<dbReference type="NCBIfam" id="TIGR00640">
    <property type="entry name" value="acid_CoA_mut_C"/>
    <property type="match status" value="1"/>
</dbReference>
<sequence>MSIPSSFAGLPLDGGSTAAPPPQGGEAWASPEGIDVLGVYGPEHLAGLDALDTLPGLSPFLRGPYPTMYTTQPWTIRQYAGFSTAEESNAFYRRNLAAGQKGLSVAFDLATHRGYDSDHPRVRGDVGMAGVAIDSIYDTRVLFDGIPLDEMSVSMTMNGAVLPVLALYIVAAEEQGVKPEQLAGTIQNDILKEFMVRNTYIYPPLPSMRIISDIFAFTSARMPRFNSISISGYHIQEAGATADLELAYTLADGVEYIRAGLEAGLDIDAFAPRLSFFWAIGMNFFMEVAKMRAARALWARLVREFDPKNPKSLSLRTHSQTSGWSLTAQDVYNNVARTCIEAMAATQGHTQSLHTNALDEAIALPTDFSARIARNTQLLLQQESGTTQTIDPWAGSYYVERLTHDLAERAWGHIQEAEQYGGMAKAIEAGIPKMRIEEAAARTQARLDSGTQKLIGVNTFRLADEDPLDVLKVDNASVYSQQIAKLERLRAERDEDACRRSLEALTNAAERGAGQGLEGNLLALAIDAARAKATVGEISDALEKVYGRHQATIRTISGVYKSEAGGNELMDRAIAATAEFEENEGRRPRILVAKMGQDGHDRGQKVVVTAYADLGFDVDVGPLFSTPEEVAQQAVDNDVHVVGVSSLAAGHLTLVPELKRALADLGREDILIVVGGVIPPDDVPALLEMGATSVFLPGTVIAEAALELLEKLSAQLHG</sequence>
<dbReference type="CDD" id="cd03679">
    <property type="entry name" value="MM_CoA_mutase_alpha_like"/>
    <property type="match status" value="1"/>
</dbReference>
<evidence type="ECO:0000313" key="11">
    <source>
        <dbReference type="Proteomes" id="UP001240447"/>
    </source>
</evidence>
<keyword evidence="5" id="KW-0479">Metal-binding</keyword>
<dbReference type="NCBIfam" id="NF006944">
    <property type="entry name" value="PRK09426.1"/>
    <property type="match status" value="1"/>
</dbReference>